<dbReference type="SUPFAM" id="SSF69118">
    <property type="entry name" value="AhpD-like"/>
    <property type="match status" value="1"/>
</dbReference>
<proteinExistence type="predicted"/>
<evidence type="ECO:0000313" key="3">
    <source>
        <dbReference type="Proteomes" id="UP000320623"/>
    </source>
</evidence>
<sequence length="199" mass="23098">MKQDIKFLTRIVSLVSAGKLKKLSVEIKRASKRKVNVRRIEEAILQCYLFAGFPAVIESFKVLRDVVGQSNAKAREYEVGKFYVNGVETCRKVYKEDYEKLIQNMKALHPEIAQWMIIEGYGKVLSRDVLSLKEREILNVAILTMLGWERQLRSHLKGALNVGVERRQIFKVFKNIADICGRRKIKKAKEIFLTLQKRN</sequence>
<dbReference type="Proteomes" id="UP000320623">
    <property type="component" value="Unassembled WGS sequence"/>
</dbReference>
<accession>A0A0S4MPE1</accession>
<name>A0A0S4MPE1_9BACT</name>
<evidence type="ECO:0000313" key="2">
    <source>
        <dbReference type="EMBL" id="CUU00912.1"/>
    </source>
</evidence>
<gene>
    <name evidence="2" type="ORF">JGI1_00117</name>
</gene>
<dbReference type="InterPro" id="IPR052512">
    <property type="entry name" value="4CMD/NDH-1_regulator"/>
</dbReference>
<dbReference type="OrthoDB" id="9812754at2"/>
<dbReference type="STRING" id="1643428.GCA_001442855_00110"/>
<dbReference type="InterPro" id="IPR029032">
    <property type="entry name" value="AhpD-like"/>
</dbReference>
<organism evidence="2 3">
    <name type="scientific">Candidatus Thermokryptus mobilis</name>
    <dbReference type="NCBI Taxonomy" id="1643428"/>
    <lineage>
        <taxon>Bacteria</taxon>
        <taxon>Pseudomonadati</taxon>
        <taxon>Candidatus Kryptoniota</taxon>
        <taxon>Candidatus Thermokryptus</taxon>
    </lineage>
</organism>
<dbReference type="InterPro" id="IPR003779">
    <property type="entry name" value="CMD-like"/>
</dbReference>
<keyword evidence="3" id="KW-1185">Reference proteome</keyword>
<dbReference type="EMBL" id="FAOO01000001">
    <property type="protein sequence ID" value="CUU00912.1"/>
    <property type="molecule type" value="Genomic_DNA"/>
</dbReference>
<protein>
    <submittedName>
        <fullName evidence="2">4-carboxymuconolactone decarboxylase</fullName>
    </submittedName>
</protein>
<dbReference type="GO" id="GO:0051920">
    <property type="term" value="F:peroxiredoxin activity"/>
    <property type="evidence" value="ECO:0007669"/>
    <property type="project" value="InterPro"/>
</dbReference>
<reference evidence="3" key="1">
    <citation type="submission" date="2015-11" db="EMBL/GenBank/DDBJ databases">
        <authorList>
            <person name="Varghese N."/>
        </authorList>
    </citation>
    <scope>NUCLEOTIDE SEQUENCE [LARGE SCALE GENOMIC DNA]</scope>
</reference>
<feature type="domain" description="Carboxymuconolactone decarboxylase-like" evidence="1">
    <location>
        <begin position="114"/>
        <end position="189"/>
    </location>
</feature>
<evidence type="ECO:0000259" key="1">
    <source>
        <dbReference type="Pfam" id="PF02627"/>
    </source>
</evidence>
<dbReference type="PANTHER" id="PTHR33570:SF10">
    <property type="entry name" value="GAMMA-CARBOXYMUCONOLACTONE DECARBOXYLASE"/>
    <property type="match status" value="1"/>
</dbReference>
<dbReference type="PANTHER" id="PTHR33570">
    <property type="entry name" value="4-CARBOXYMUCONOLACTONE DECARBOXYLASE FAMILY PROTEIN"/>
    <property type="match status" value="1"/>
</dbReference>
<dbReference type="Gene3D" id="1.20.1290.10">
    <property type="entry name" value="AhpD-like"/>
    <property type="match status" value="1"/>
</dbReference>
<dbReference type="AlphaFoldDB" id="A0A0S4MPE1"/>
<dbReference type="Pfam" id="PF02627">
    <property type="entry name" value="CMD"/>
    <property type="match status" value="1"/>
</dbReference>
<dbReference type="RefSeq" id="WP_140943927.1">
    <property type="nucleotide sequence ID" value="NZ_FAOO01000001.1"/>
</dbReference>